<dbReference type="InterPro" id="IPR049943">
    <property type="entry name" value="Ser_HO-MeTrfase-like"/>
</dbReference>
<dbReference type="PANTHER" id="PTHR11680:SF57">
    <property type="entry name" value="SERINE HYDROXYMETHYLTRANSFERASE, MITOCHONDRIAL"/>
    <property type="match status" value="1"/>
</dbReference>
<dbReference type="GO" id="GO:0035999">
    <property type="term" value="P:tetrahydrofolate interconversion"/>
    <property type="evidence" value="ECO:0007669"/>
    <property type="project" value="UniProtKB-UniPathway"/>
</dbReference>
<comment type="catalytic activity">
    <reaction evidence="1 13">
        <text>(6R)-5,10-methylene-5,6,7,8-tetrahydrofolate + glycine + H2O = (6S)-5,6,7,8-tetrahydrofolate + L-serine</text>
        <dbReference type="Rhea" id="RHEA:15481"/>
        <dbReference type="ChEBI" id="CHEBI:15377"/>
        <dbReference type="ChEBI" id="CHEBI:15636"/>
        <dbReference type="ChEBI" id="CHEBI:33384"/>
        <dbReference type="ChEBI" id="CHEBI:57305"/>
        <dbReference type="ChEBI" id="CHEBI:57453"/>
        <dbReference type="EC" id="2.1.2.1"/>
    </reaction>
</comment>
<dbReference type="Proteomes" id="UP000319663">
    <property type="component" value="Unassembled WGS sequence"/>
</dbReference>
<keyword evidence="11" id="KW-0496">Mitochondrion</keyword>
<keyword evidence="10" id="KW-0809">Transit peptide</keyword>
<evidence type="ECO:0000313" key="15">
    <source>
        <dbReference type="EMBL" id="TQB75758.1"/>
    </source>
</evidence>
<dbReference type="EMBL" id="VIFY01000016">
    <property type="protein sequence ID" value="TQB75758.1"/>
    <property type="molecule type" value="Genomic_DNA"/>
</dbReference>
<dbReference type="GO" id="GO:0030170">
    <property type="term" value="F:pyridoxal phosphate binding"/>
    <property type="evidence" value="ECO:0007669"/>
    <property type="project" value="InterPro"/>
</dbReference>
<evidence type="ECO:0000256" key="8">
    <source>
        <dbReference type="ARBA" id="ARBA00022679"/>
    </source>
</evidence>
<comment type="pathway">
    <text evidence="5 13">One-carbon metabolism; tetrahydrofolate interconversion.</text>
</comment>
<organism evidence="15 16">
    <name type="scientific">Monascus purpureus</name>
    <name type="common">Red mold</name>
    <name type="synonym">Monascus anka</name>
    <dbReference type="NCBI Taxonomy" id="5098"/>
    <lineage>
        <taxon>Eukaryota</taxon>
        <taxon>Fungi</taxon>
        <taxon>Dikarya</taxon>
        <taxon>Ascomycota</taxon>
        <taxon>Pezizomycotina</taxon>
        <taxon>Eurotiomycetes</taxon>
        <taxon>Eurotiomycetidae</taxon>
        <taxon>Eurotiales</taxon>
        <taxon>Aspergillaceae</taxon>
        <taxon>Monascus</taxon>
    </lineage>
</organism>
<comment type="similarity">
    <text evidence="6 13">Belongs to the SHMT family.</text>
</comment>
<protein>
    <recommendedName>
        <fullName evidence="13">Serine hydroxymethyltransferase</fullName>
        <ecNumber evidence="13">2.1.2.1</ecNumber>
    </recommendedName>
</protein>
<evidence type="ECO:0000256" key="1">
    <source>
        <dbReference type="ARBA" id="ARBA00001528"/>
    </source>
</evidence>
<dbReference type="FunFam" id="3.40.640.10:FF:000097">
    <property type="entry name" value="Serine hydroxymethyltransferase"/>
    <property type="match status" value="1"/>
</dbReference>
<dbReference type="PIRSF" id="PIRSF000412">
    <property type="entry name" value="SHMT"/>
    <property type="match status" value="1"/>
</dbReference>
<keyword evidence="15" id="KW-0489">Methyltransferase</keyword>
<evidence type="ECO:0000256" key="9">
    <source>
        <dbReference type="ARBA" id="ARBA00022898"/>
    </source>
</evidence>
<dbReference type="OrthoDB" id="10265628at2759"/>
<dbReference type="GO" id="GO:0005739">
    <property type="term" value="C:mitochondrion"/>
    <property type="evidence" value="ECO:0007669"/>
    <property type="project" value="UniProtKB-SubCell"/>
</dbReference>
<evidence type="ECO:0000259" key="14">
    <source>
        <dbReference type="Pfam" id="PF00464"/>
    </source>
</evidence>
<keyword evidence="8 13" id="KW-0808">Transferase</keyword>
<dbReference type="SUPFAM" id="SSF53383">
    <property type="entry name" value="PLP-dependent transferases"/>
    <property type="match status" value="1"/>
</dbReference>
<comment type="subcellular location">
    <subcellularLocation>
        <location evidence="4">Mitochondrion</location>
    </subcellularLocation>
</comment>
<dbReference type="GO" id="GO:0032259">
    <property type="term" value="P:methylation"/>
    <property type="evidence" value="ECO:0007669"/>
    <property type="project" value="UniProtKB-KW"/>
</dbReference>
<keyword evidence="9 12" id="KW-0663">Pyridoxal phosphate</keyword>
<dbReference type="PANTHER" id="PTHR11680">
    <property type="entry name" value="SERINE HYDROXYMETHYLTRANSFERASE"/>
    <property type="match status" value="1"/>
</dbReference>
<keyword evidence="7 13" id="KW-0554">One-carbon metabolism</keyword>
<evidence type="ECO:0000256" key="11">
    <source>
        <dbReference type="ARBA" id="ARBA00023128"/>
    </source>
</evidence>
<dbReference type="PROSITE" id="PS00096">
    <property type="entry name" value="SHMT"/>
    <property type="match status" value="1"/>
</dbReference>
<evidence type="ECO:0000313" key="16">
    <source>
        <dbReference type="Proteomes" id="UP000319663"/>
    </source>
</evidence>
<dbReference type="Gene3D" id="3.90.1150.10">
    <property type="entry name" value="Aspartate Aminotransferase, domain 1"/>
    <property type="match status" value="1"/>
</dbReference>
<dbReference type="GO" id="GO:0019264">
    <property type="term" value="P:glycine biosynthetic process from serine"/>
    <property type="evidence" value="ECO:0007669"/>
    <property type="project" value="InterPro"/>
</dbReference>
<comment type="function">
    <text evidence="3 13">Interconversion of serine and glycine.</text>
</comment>
<evidence type="ECO:0000256" key="3">
    <source>
        <dbReference type="ARBA" id="ARBA00002224"/>
    </source>
</evidence>
<dbReference type="InterPro" id="IPR039429">
    <property type="entry name" value="SHMT-like_dom"/>
</dbReference>
<keyword evidence="16" id="KW-1185">Reference proteome</keyword>
<feature type="modified residue" description="N6-(pyridoxal phosphate)lysine" evidence="12">
    <location>
        <position position="292"/>
    </location>
</feature>
<proteinExistence type="inferred from homology"/>
<dbReference type="InterPro" id="IPR015422">
    <property type="entry name" value="PyrdxlP-dep_Trfase_small"/>
</dbReference>
<name>A0A507R5A7_MONPU</name>
<dbReference type="UniPathway" id="UPA00193"/>
<evidence type="ECO:0000256" key="2">
    <source>
        <dbReference type="ARBA" id="ARBA00001933"/>
    </source>
</evidence>
<dbReference type="InterPro" id="IPR001085">
    <property type="entry name" value="Ser_HO-MeTrfase"/>
</dbReference>
<evidence type="ECO:0000256" key="7">
    <source>
        <dbReference type="ARBA" id="ARBA00022563"/>
    </source>
</evidence>
<dbReference type="InterPro" id="IPR019798">
    <property type="entry name" value="Ser_HO-MeTrfase_PLP_BS"/>
</dbReference>
<dbReference type="CDD" id="cd00378">
    <property type="entry name" value="SHMT"/>
    <property type="match status" value="1"/>
</dbReference>
<dbReference type="Pfam" id="PF00464">
    <property type="entry name" value="SHMT"/>
    <property type="match status" value="1"/>
</dbReference>
<dbReference type="Gene3D" id="3.40.640.10">
    <property type="entry name" value="Type I PLP-dependent aspartate aminotransferase-like (Major domain)"/>
    <property type="match status" value="1"/>
</dbReference>
<feature type="domain" description="Serine hydroxymethyltransferase-like" evidence="14">
    <location>
        <begin position="61"/>
        <end position="465"/>
    </location>
</feature>
<evidence type="ECO:0000256" key="12">
    <source>
        <dbReference type="PIRSR" id="PIRSR000412-50"/>
    </source>
</evidence>
<evidence type="ECO:0000256" key="13">
    <source>
        <dbReference type="RuleBase" id="RU000585"/>
    </source>
</evidence>
<dbReference type="InterPro" id="IPR015421">
    <property type="entry name" value="PyrdxlP-dep_Trfase_major"/>
</dbReference>
<evidence type="ECO:0000256" key="6">
    <source>
        <dbReference type="ARBA" id="ARBA00006376"/>
    </source>
</evidence>
<dbReference type="GO" id="GO:0004372">
    <property type="term" value="F:glycine hydroxymethyltransferase activity"/>
    <property type="evidence" value="ECO:0007669"/>
    <property type="project" value="UniProtKB-EC"/>
</dbReference>
<reference evidence="15 16" key="1">
    <citation type="submission" date="2019-06" db="EMBL/GenBank/DDBJ databases">
        <title>Wine fermentation using esterase from Monascus purpureus.</title>
        <authorList>
            <person name="Geng C."/>
            <person name="Zhang Y."/>
        </authorList>
    </citation>
    <scope>NUCLEOTIDE SEQUENCE [LARGE SCALE GENOMIC DNA]</scope>
    <source>
        <strain evidence="15">HQ1</strain>
    </source>
</reference>
<dbReference type="AlphaFoldDB" id="A0A507R5A7"/>
<sequence length="532" mass="58580">MSLNRCSRQASRLIPLSGASARPSSVLTGRYRLDCFGATLQRRNASSSSHDTQQSLLSAHLEDSDSAVYNILEKEKNRQQHFINLIPSENFTSQAVLEALGSVMQNKYSEGYPGARYYGGNQYIDEMERLCQQRALETFRLDPEEWGVNVQPLSGSPANLYAISAILDTHDRLMGLDLPHGGHLSHGYQTPTKKISFISKYFETLPYRLNESTGLIDYDELQKLALLYRPKLIIAGTSAYSRLIDYPRMRAIADSINAYLLSDMAHISGLVAADVLPSPFPQSDIVTTTTHKSLRGPRGAMIFYRKGVRRVDKKGNKEMYGLENAINASVFPGHQGGPHNHTITALAVALKQAQSKNFRVYQETVLANAKALATRLGNSTSNGGLGYNIVSGGTDNHLVLVDLKNRGVDGARVERVLELCGVASNKNTVPGDKSALKPGGLRLGTPAMTSRGFQPEDFVRVAEIVDRAVIITQKLDKMARESADAKGVKNPASVKAFLEYLGEGEEFPDIVLLRKEVEDWVGTFSLPWAKYE</sequence>
<evidence type="ECO:0000256" key="5">
    <source>
        <dbReference type="ARBA" id="ARBA00004777"/>
    </source>
</evidence>
<evidence type="ECO:0000256" key="4">
    <source>
        <dbReference type="ARBA" id="ARBA00004173"/>
    </source>
</evidence>
<dbReference type="GO" id="GO:0008168">
    <property type="term" value="F:methyltransferase activity"/>
    <property type="evidence" value="ECO:0007669"/>
    <property type="project" value="UniProtKB-KW"/>
</dbReference>
<comment type="caution">
    <text evidence="15">The sequence shown here is derived from an EMBL/GenBank/DDBJ whole genome shotgun (WGS) entry which is preliminary data.</text>
</comment>
<dbReference type="STRING" id="5098.A0A507R5A7"/>
<dbReference type="EC" id="2.1.2.1" evidence="13"/>
<dbReference type="InterPro" id="IPR015424">
    <property type="entry name" value="PyrdxlP-dep_Trfase"/>
</dbReference>
<comment type="cofactor">
    <cofactor evidence="2 12 13">
        <name>pyridoxal 5'-phosphate</name>
        <dbReference type="ChEBI" id="CHEBI:597326"/>
    </cofactor>
</comment>
<accession>A0A507R5A7</accession>
<dbReference type="HAMAP" id="MF_00051">
    <property type="entry name" value="SHMT"/>
    <property type="match status" value="1"/>
</dbReference>
<dbReference type="NCBIfam" id="NF000586">
    <property type="entry name" value="PRK00011.1"/>
    <property type="match status" value="1"/>
</dbReference>
<evidence type="ECO:0000256" key="10">
    <source>
        <dbReference type="ARBA" id="ARBA00022946"/>
    </source>
</evidence>
<gene>
    <name evidence="15" type="primary">SHM1</name>
    <name evidence="15" type="ORF">MPDQ_002058</name>
</gene>